<evidence type="ECO:0000256" key="5">
    <source>
        <dbReference type="ARBA" id="ARBA00022723"/>
    </source>
</evidence>
<dbReference type="GO" id="GO:0016787">
    <property type="term" value="F:hydrolase activity"/>
    <property type="evidence" value="ECO:0007669"/>
    <property type="project" value="UniProtKB-KW"/>
</dbReference>
<proteinExistence type="inferred from homology"/>
<keyword evidence="6" id="KW-0378">Hydrolase</keyword>
<keyword evidence="5" id="KW-0479">Metal-binding</keyword>
<feature type="region of interest" description="Disordered" evidence="8">
    <location>
        <begin position="240"/>
        <end position="261"/>
    </location>
</feature>
<dbReference type="PANTHER" id="PTHR22930">
    <property type="match status" value="1"/>
</dbReference>
<dbReference type="PANTHER" id="PTHR22930:SF85">
    <property type="entry name" value="GH03217P-RELATED"/>
    <property type="match status" value="1"/>
</dbReference>
<evidence type="ECO:0000256" key="3">
    <source>
        <dbReference type="ARBA" id="ARBA00006958"/>
    </source>
</evidence>
<dbReference type="InterPro" id="IPR027806">
    <property type="entry name" value="HARBI1_dom"/>
</dbReference>
<accession>A0AAV8VGU4</accession>
<evidence type="ECO:0000256" key="8">
    <source>
        <dbReference type="SAM" id="MobiDB-lite"/>
    </source>
</evidence>
<comment type="caution">
    <text evidence="10">The sequence shown here is derived from an EMBL/GenBank/DDBJ whole genome shotgun (WGS) entry which is preliminary data.</text>
</comment>
<keyword evidence="4" id="KW-0540">Nuclease</keyword>
<sequence length="273" mass="30729">MQTNKSLNNSRSIADRFDVSKSTVFYCLKRVCVALNKEAKNVIKWPKNLAAVSVIQGFRRCKSKSFPGVIGAIDGCHIEINIGKENTCAYVNRKGTTSIILQAVCDYKCMFTDIFVGFPGSVHDARVFSKSPLATLSDEFFPEDSHLLGDSAYPLRKHMIVPFTDNGHLSQSQKKFNIAHASTRVAIERTFGLLKGRWRRLKYLEIHVIELIPQIVSAACVLHNFCSSDEISEDDILSENTPDCNQMNPEHDGNYPGRDREGVRKRNSILLQF</sequence>
<dbReference type="GO" id="GO:0005634">
    <property type="term" value="C:nucleus"/>
    <property type="evidence" value="ECO:0007669"/>
    <property type="project" value="UniProtKB-SubCell"/>
</dbReference>
<keyword evidence="11" id="KW-1185">Reference proteome</keyword>
<dbReference type="AlphaFoldDB" id="A0AAV8VGU4"/>
<dbReference type="InterPro" id="IPR045249">
    <property type="entry name" value="HARBI1-like"/>
</dbReference>
<evidence type="ECO:0000256" key="2">
    <source>
        <dbReference type="ARBA" id="ARBA00004123"/>
    </source>
</evidence>
<feature type="domain" description="DDE Tnp4" evidence="9">
    <location>
        <begin position="73"/>
        <end position="224"/>
    </location>
</feature>
<comment type="similarity">
    <text evidence="3">Belongs to the HARBI1 family.</text>
</comment>
<dbReference type="Pfam" id="PF13359">
    <property type="entry name" value="DDE_Tnp_4"/>
    <property type="match status" value="1"/>
</dbReference>
<feature type="compositionally biased region" description="Basic and acidic residues" evidence="8">
    <location>
        <begin position="249"/>
        <end position="261"/>
    </location>
</feature>
<dbReference type="GO" id="GO:0046872">
    <property type="term" value="F:metal ion binding"/>
    <property type="evidence" value="ECO:0007669"/>
    <property type="project" value="UniProtKB-KW"/>
</dbReference>
<comment type="cofactor">
    <cofactor evidence="1">
        <name>a divalent metal cation</name>
        <dbReference type="ChEBI" id="CHEBI:60240"/>
    </cofactor>
</comment>
<protein>
    <recommendedName>
        <fullName evidence="9">DDE Tnp4 domain-containing protein</fullName>
    </recommendedName>
</protein>
<keyword evidence="7" id="KW-0539">Nucleus</keyword>
<reference evidence="10 11" key="1">
    <citation type="journal article" date="2023" name="Insect Mol. Biol.">
        <title>Genome sequencing provides insights into the evolution of gene families encoding plant cell wall-degrading enzymes in longhorned beetles.</title>
        <authorList>
            <person name="Shin N.R."/>
            <person name="Okamura Y."/>
            <person name="Kirsch R."/>
            <person name="Pauchet Y."/>
        </authorList>
    </citation>
    <scope>NUCLEOTIDE SEQUENCE [LARGE SCALE GENOMIC DNA]</scope>
    <source>
        <strain evidence="10">EAD_L_NR</strain>
    </source>
</reference>
<dbReference type="GO" id="GO:0004518">
    <property type="term" value="F:nuclease activity"/>
    <property type="evidence" value="ECO:0007669"/>
    <property type="project" value="UniProtKB-KW"/>
</dbReference>
<evidence type="ECO:0000259" key="9">
    <source>
        <dbReference type="Pfam" id="PF13359"/>
    </source>
</evidence>
<dbReference type="EMBL" id="JANEYG010000103">
    <property type="protein sequence ID" value="KAJ8913091.1"/>
    <property type="molecule type" value="Genomic_DNA"/>
</dbReference>
<gene>
    <name evidence="10" type="ORF">NQ315_006593</name>
</gene>
<organism evidence="10 11">
    <name type="scientific">Exocentrus adspersus</name>
    <dbReference type="NCBI Taxonomy" id="1586481"/>
    <lineage>
        <taxon>Eukaryota</taxon>
        <taxon>Metazoa</taxon>
        <taxon>Ecdysozoa</taxon>
        <taxon>Arthropoda</taxon>
        <taxon>Hexapoda</taxon>
        <taxon>Insecta</taxon>
        <taxon>Pterygota</taxon>
        <taxon>Neoptera</taxon>
        <taxon>Endopterygota</taxon>
        <taxon>Coleoptera</taxon>
        <taxon>Polyphaga</taxon>
        <taxon>Cucujiformia</taxon>
        <taxon>Chrysomeloidea</taxon>
        <taxon>Cerambycidae</taxon>
        <taxon>Lamiinae</taxon>
        <taxon>Acanthocinini</taxon>
        <taxon>Exocentrus</taxon>
    </lineage>
</organism>
<evidence type="ECO:0000256" key="7">
    <source>
        <dbReference type="ARBA" id="ARBA00023242"/>
    </source>
</evidence>
<comment type="subcellular location">
    <subcellularLocation>
        <location evidence="2">Nucleus</location>
    </subcellularLocation>
</comment>
<evidence type="ECO:0000256" key="6">
    <source>
        <dbReference type="ARBA" id="ARBA00022801"/>
    </source>
</evidence>
<evidence type="ECO:0000256" key="1">
    <source>
        <dbReference type="ARBA" id="ARBA00001968"/>
    </source>
</evidence>
<evidence type="ECO:0000313" key="10">
    <source>
        <dbReference type="EMBL" id="KAJ8913091.1"/>
    </source>
</evidence>
<evidence type="ECO:0000313" key="11">
    <source>
        <dbReference type="Proteomes" id="UP001159042"/>
    </source>
</evidence>
<dbReference type="Proteomes" id="UP001159042">
    <property type="component" value="Unassembled WGS sequence"/>
</dbReference>
<name>A0AAV8VGU4_9CUCU</name>
<evidence type="ECO:0000256" key="4">
    <source>
        <dbReference type="ARBA" id="ARBA00022722"/>
    </source>
</evidence>